<reference evidence="1 2" key="1">
    <citation type="journal article" date="2012" name="Science">
        <title>The Paleozoic origin of enzymatic lignin decomposition reconstructed from 31 fungal genomes.</title>
        <authorList>
            <person name="Floudas D."/>
            <person name="Binder M."/>
            <person name="Riley R."/>
            <person name="Barry K."/>
            <person name="Blanchette R.A."/>
            <person name="Henrissat B."/>
            <person name="Martinez A.T."/>
            <person name="Otillar R."/>
            <person name="Spatafora J.W."/>
            <person name="Yadav J.S."/>
            <person name="Aerts A."/>
            <person name="Benoit I."/>
            <person name="Boyd A."/>
            <person name="Carlson A."/>
            <person name="Copeland A."/>
            <person name="Coutinho P.M."/>
            <person name="de Vries R.P."/>
            <person name="Ferreira P."/>
            <person name="Findley K."/>
            <person name="Foster B."/>
            <person name="Gaskell J."/>
            <person name="Glotzer D."/>
            <person name="Gorecki P."/>
            <person name="Heitman J."/>
            <person name="Hesse C."/>
            <person name="Hori C."/>
            <person name="Igarashi K."/>
            <person name="Jurgens J.A."/>
            <person name="Kallen N."/>
            <person name="Kersten P."/>
            <person name="Kohler A."/>
            <person name="Kuees U."/>
            <person name="Kumar T.K.A."/>
            <person name="Kuo A."/>
            <person name="LaButti K."/>
            <person name="Larrondo L.F."/>
            <person name="Lindquist E."/>
            <person name="Ling A."/>
            <person name="Lombard V."/>
            <person name="Lucas S."/>
            <person name="Lundell T."/>
            <person name="Martin R."/>
            <person name="McLaughlin D.J."/>
            <person name="Morgenstern I."/>
            <person name="Morin E."/>
            <person name="Murat C."/>
            <person name="Nagy L.G."/>
            <person name="Nolan M."/>
            <person name="Ohm R.A."/>
            <person name="Patyshakuliyeva A."/>
            <person name="Rokas A."/>
            <person name="Ruiz-Duenas F.J."/>
            <person name="Sabat G."/>
            <person name="Salamov A."/>
            <person name="Samejima M."/>
            <person name="Schmutz J."/>
            <person name="Slot J.C."/>
            <person name="St John F."/>
            <person name="Stenlid J."/>
            <person name="Sun H."/>
            <person name="Sun S."/>
            <person name="Syed K."/>
            <person name="Tsang A."/>
            <person name="Wiebenga A."/>
            <person name="Young D."/>
            <person name="Pisabarro A."/>
            <person name="Eastwood D.C."/>
            <person name="Martin F."/>
            <person name="Cullen D."/>
            <person name="Grigoriev I.V."/>
            <person name="Hibbett D.S."/>
        </authorList>
    </citation>
    <scope>NUCLEOTIDE SEQUENCE [LARGE SCALE GENOMIC DNA]</scope>
    <source>
        <strain evidence="1 2">DJM-731 SS1</strain>
    </source>
</reference>
<dbReference type="RefSeq" id="XP_040630209.1">
    <property type="nucleotide sequence ID" value="XM_040772433.1"/>
</dbReference>
<dbReference type="AlphaFoldDB" id="M5G515"/>
<dbReference type="GeneID" id="63687495"/>
<accession>M5G515</accession>
<dbReference type="HOGENOM" id="CLU_2291594_0_0_1"/>
<evidence type="ECO:0000313" key="1">
    <source>
        <dbReference type="EMBL" id="EJU03315.1"/>
    </source>
</evidence>
<proteinExistence type="predicted"/>
<gene>
    <name evidence="1" type="ORF">DACRYDRAFT_21525</name>
</gene>
<evidence type="ECO:0000313" key="2">
    <source>
        <dbReference type="Proteomes" id="UP000030653"/>
    </source>
</evidence>
<keyword evidence="2" id="KW-1185">Reference proteome</keyword>
<dbReference type="EMBL" id="JH795860">
    <property type="protein sequence ID" value="EJU03315.1"/>
    <property type="molecule type" value="Genomic_DNA"/>
</dbReference>
<organism evidence="1 2">
    <name type="scientific">Dacryopinax primogenitus (strain DJM 731)</name>
    <name type="common">Brown rot fungus</name>
    <dbReference type="NCBI Taxonomy" id="1858805"/>
    <lineage>
        <taxon>Eukaryota</taxon>
        <taxon>Fungi</taxon>
        <taxon>Dikarya</taxon>
        <taxon>Basidiomycota</taxon>
        <taxon>Agaricomycotina</taxon>
        <taxon>Dacrymycetes</taxon>
        <taxon>Dacrymycetales</taxon>
        <taxon>Dacrymycetaceae</taxon>
        <taxon>Dacryopinax</taxon>
    </lineage>
</organism>
<protein>
    <submittedName>
        <fullName evidence="1">Uncharacterized protein</fullName>
    </submittedName>
</protein>
<name>M5G515_DACPD</name>
<dbReference type="Proteomes" id="UP000030653">
    <property type="component" value="Unassembled WGS sequence"/>
</dbReference>
<sequence>MHPKHHPQPRLLLHLPQSSDQLRHAEAAHLRGILPPLSLCSSAAAARRFRLLALAQIGGNNVPSARRSARFIRRAVRAEDRLRILDEGQNTLRVGDGLRDD</sequence>